<dbReference type="Gene3D" id="1.10.1200.10">
    <property type="entry name" value="ACP-like"/>
    <property type="match status" value="1"/>
</dbReference>
<dbReference type="EMBL" id="SMKU01000133">
    <property type="protein sequence ID" value="TDD81747.1"/>
    <property type="molecule type" value="Genomic_DNA"/>
</dbReference>
<dbReference type="InterPro" id="IPR036736">
    <property type="entry name" value="ACP-like_sf"/>
</dbReference>
<dbReference type="InterPro" id="IPR009081">
    <property type="entry name" value="PP-bd_ACP"/>
</dbReference>
<name>A0A4V2YVI8_9ACTN</name>
<comment type="caution">
    <text evidence="2">The sequence shown here is derived from an EMBL/GenBank/DDBJ whole genome shotgun (WGS) entry which is preliminary data.</text>
</comment>
<keyword evidence="3" id="KW-1185">Reference proteome</keyword>
<evidence type="ECO:0000259" key="1">
    <source>
        <dbReference type="PROSITE" id="PS50075"/>
    </source>
</evidence>
<sequence length="95" mass="10360">MGTTDNTAVPVNRDEAFEAVCEELRRELELPGDLNLTASDPLDLIPGAESIRLMRVVAALEGRYDVEFDDHAVRDTETIGDMTDLVLAALKDAEG</sequence>
<evidence type="ECO:0000313" key="2">
    <source>
        <dbReference type="EMBL" id="TDD81747.1"/>
    </source>
</evidence>
<dbReference type="SUPFAM" id="SSF47336">
    <property type="entry name" value="ACP-like"/>
    <property type="match status" value="1"/>
</dbReference>
<gene>
    <name evidence="2" type="ORF">E1298_23650</name>
</gene>
<protein>
    <submittedName>
        <fullName evidence="2">Acyl carrier protein</fullName>
    </submittedName>
</protein>
<dbReference type="Proteomes" id="UP000294513">
    <property type="component" value="Unassembled WGS sequence"/>
</dbReference>
<accession>A0A4V2YVI8</accession>
<dbReference type="AlphaFoldDB" id="A0A4V2YVI8"/>
<dbReference type="OrthoDB" id="3481582at2"/>
<organism evidence="2 3">
    <name type="scientific">Actinomadura rubrisoli</name>
    <dbReference type="NCBI Taxonomy" id="2530368"/>
    <lineage>
        <taxon>Bacteria</taxon>
        <taxon>Bacillati</taxon>
        <taxon>Actinomycetota</taxon>
        <taxon>Actinomycetes</taxon>
        <taxon>Streptosporangiales</taxon>
        <taxon>Thermomonosporaceae</taxon>
        <taxon>Actinomadura</taxon>
    </lineage>
</organism>
<feature type="domain" description="Carrier" evidence="1">
    <location>
        <begin position="14"/>
        <end position="90"/>
    </location>
</feature>
<proteinExistence type="predicted"/>
<dbReference type="PROSITE" id="PS50075">
    <property type="entry name" value="CARRIER"/>
    <property type="match status" value="1"/>
</dbReference>
<evidence type="ECO:0000313" key="3">
    <source>
        <dbReference type="Proteomes" id="UP000294513"/>
    </source>
</evidence>
<dbReference type="Pfam" id="PF00550">
    <property type="entry name" value="PP-binding"/>
    <property type="match status" value="1"/>
</dbReference>
<reference evidence="2 3" key="1">
    <citation type="submission" date="2019-03" db="EMBL/GenBank/DDBJ databases">
        <title>Draft genome sequences of novel Actinobacteria.</title>
        <authorList>
            <person name="Sahin N."/>
            <person name="Ay H."/>
            <person name="Saygin H."/>
        </authorList>
    </citation>
    <scope>NUCLEOTIDE SEQUENCE [LARGE SCALE GENOMIC DNA]</scope>
    <source>
        <strain evidence="2 3">H3C3</strain>
    </source>
</reference>